<evidence type="ECO:0000256" key="3">
    <source>
        <dbReference type="ARBA" id="ARBA00022989"/>
    </source>
</evidence>
<keyword evidence="2 10" id="KW-0812">Transmembrane</keyword>
<dbReference type="EMBL" id="JAWDJX010000041">
    <property type="protein sequence ID" value="KAK3049244.1"/>
    <property type="molecule type" value="Genomic_DNA"/>
</dbReference>
<feature type="domain" description="Major facilitator superfamily (MFS) profile" evidence="11">
    <location>
        <begin position="185"/>
        <end position="631"/>
    </location>
</feature>
<evidence type="ECO:0000256" key="4">
    <source>
        <dbReference type="ARBA" id="ARBA00023136"/>
    </source>
</evidence>
<dbReference type="FunFam" id="1.20.1250.20:FF:000011">
    <property type="entry name" value="MFS multidrug transporter, putative"/>
    <property type="match status" value="1"/>
</dbReference>
<feature type="transmembrane region" description="Helical" evidence="10">
    <location>
        <begin position="251"/>
        <end position="270"/>
    </location>
</feature>
<evidence type="ECO:0000259" key="11">
    <source>
        <dbReference type="PROSITE" id="PS50850"/>
    </source>
</evidence>
<feature type="transmembrane region" description="Helical" evidence="10">
    <location>
        <begin position="532"/>
        <end position="553"/>
    </location>
</feature>
<feature type="transmembrane region" description="Helical" evidence="10">
    <location>
        <begin position="453"/>
        <end position="479"/>
    </location>
</feature>
<dbReference type="PROSITE" id="PS50850">
    <property type="entry name" value="MFS"/>
    <property type="match status" value="1"/>
</dbReference>
<evidence type="ECO:0000256" key="9">
    <source>
        <dbReference type="SAM" id="MobiDB-lite"/>
    </source>
</evidence>
<proteinExistence type="inferred from homology"/>
<feature type="transmembrane region" description="Helical" evidence="10">
    <location>
        <begin position="307"/>
        <end position="332"/>
    </location>
</feature>
<dbReference type="InterPro" id="IPR011701">
    <property type="entry name" value="MFS"/>
</dbReference>
<dbReference type="GO" id="GO:0005886">
    <property type="term" value="C:plasma membrane"/>
    <property type="evidence" value="ECO:0007669"/>
    <property type="project" value="TreeGrafter"/>
</dbReference>
<feature type="transmembrane region" description="Helical" evidence="10">
    <location>
        <begin position="344"/>
        <end position="361"/>
    </location>
</feature>
<sequence>MTPMSFRAAVEAQLERDKGRAQGPARDRHTLVPGEQSPSSSTSGEDKVDIEKGDTASIDHARQLAPGRGTEQNDDLTRDDSQRVAENGSRADEQQKAEKKEEEEEEVENEDLDDYELGLNARSTLSRATTQQSAAHALGAVLTGIEIRRRTTTEGGDGDVFVVGYEGDEDPNDPHNWSLLIRIRCTFTIALIGCVVGVASAIDSPALPQAAKEFGVSEVVESLATGVFLIGFGAGALFAGPISETVGRNPVYIVTLGLYMVFIMASALAPNIGAQLAFRFIAGFFGSTPLTCAGGSISDLWNPLERVFAFPIFANAAFTGPLLGPVMGGFIAQSSAVSWRWVEWTTLIFSGLVLVIVILLQPETFPPILLKWKAQHMREITGDNRYRGSIEVRQESLYVRLKRALYRPFLLTFQEPIIMIVALYLTVIYIVLFTFLDGYTYIFEDMYGISQGLTGLCFVGIIIGLCGASALVPLIYKWAKRDLQKIKEQGVDRLPPEFRLWYCMLGGSAAIPISLFWMGWTARPDISIWSPLAASVLFGYGILCVFISCYQYIIDSYETYAASALASITLIRYMVSGGMVVVGIPFYENLGAAYTLTIMACISCLLVPMPDAFYKYGPWIRSKSKYAVNPS</sequence>
<accession>A0AAJ0DFP6</accession>
<feature type="transmembrane region" description="Helical" evidence="10">
    <location>
        <begin position="500"/>
        <end position="520"/>
    </location>
</feature>
<feature type="compositionally biased region" description="Basic and acidic residues" evidence="9">
    <location>
        <begin position="13"/>
        <end position="30"/>
    </location>
</feature>
<dbReference type="InterPro" id="IPR036259">
    <property type="entry name" value="MFS_trans_sf"/>
</dbReference>
<dbReference type="PANTHER" id="PTHR23502:SF47">
    <property type="entry name" value="MAJOR FACILITATOR SUPERFAMILY (MFS) PROFILE DOMAIN-CONTAINING PROTEIN-RELATED"/>
    <property type="match status" value="1"/>
</dbReference>
<feature type="compositionally biased region" description="Basic and acidic residues" evidence="9">
    <location>
        <begin position="75"/>
        <end position="100"/>
    </location>
</feature>
<evidence type="ECO:0000313" key="13">
    <source>
        <dbReference type="Proteomes" id="UP001271007"/>
    </source>
</evidence>
<evidence type="ECO:0000256" key="6">
    <source>
        <dbReference type="ARBA" id="ARBA00053977"/>
    </source>
</evidence>
<feature type="transmembrane region" description="Helical" evidence="10">
    <location>
        <begin position="185"/>
        <end position="202"/>
    </location>
</feature>
<dbReference type="Proteomes" id="UP001271007">
    <property type="component" value="Unassembled WGS sequence"/>
</dbReference>
<evidence type="ECO:0000256" key="1">
    <source>
        <dbReference type="ARBA" id="ARBA00004141"/>
    </source>
</evidence>
<keyword evidence="4 10" id="KW-0472">Membrane</keyword>
<name>A0AAJ0DFP6_9PEZI</name>
<dbReference type="PANTHER" id="PTHR23502">
    <property type="entry name" value="MAJOR FACILITATOR SUPERFAMILY"/>
    <property type="match status" value="1"/>
</dbReference>
<dbReference type="CDD" id="cd17323">
    <property type="entry name" value="MFS_Tpo1_MDR_like"/>
    <property type="match status" value="1"/>
</dbReference>
<feature type="region of interest" description="Disordered" evidence="9">
    <location>
        <begin position="1"/>
        <end position="116"/>
    </location>
</feature>
<evidence type="ECO:0000256" key="8">
    <source>
        <dbReference type="ARBA" id="ARBA00077167"/>
    </source>
</evidence>
<feature type="transmembrane region" description="Helical" evidence="10">
    <location>
        <begin position="565"/>
        <end position="587"/>
    </location>
</feature>
<organism evidence="12 13">
    <name type="scientific">Extremus antarcticus</name>
    <dbReference type="NCBI Taxonomy" id="702011"/>
    <lineage>
        <taxon>Eukaryota</taxon>
        <taxon>Fungi</taxon>
        <taxon>Dikarya</taxon>
        <taxon>Ascomycota</taxon>
        <taxon>Pezizomycotina</taxon>
        <taxon>Dothideomycetes</taxon>
        <taxon>Dothideomycetidae</taxon>
        <taxon>Mycosphaerellales</taxon>
        <taxon>Extremaceae</taxon>
        <taxon>Extremus</taxon>
    </lineage>
</organism>
<dbReference type="Pfam" id="PF07690">
    <property type="entry name" value="MFS_1"/>
    <property type="match status" value="1"/>
</dbReference>
<keyword evidence="13" id="KW-1185">Reference proteome</keyword>
<gene>
    <name evidence="12" type="ORF">LTR09_009422</name>
</gene>
<evidence type="ECO:0000313" key="12">
    <source>
        <dbReference type="EMBL" id="KAK3049244.1"/>
    </source>
</evidence>
<comment type="subcellular location">
    <subcellularLocation>
        <location evidence="1">Membrane</location>
        <topology evidence="1">Multi-pass membrane protein</topology>
    </subcellularLocation>
</comment>
<feature type="transmembrane region" description="Helical" evidence="10">
    <location>
        <begin position="409"/>
        <end position="433"/>
    </location>
</feature>
<feature type="transmembrane region" description="Helical" evidence="10">
    <location>
        <begin position="593"/>
        <end position="614"/>
    </location>
</feature>
<dbReference type="InterPro" id="IPR020846">
    <property type="entry name" value="MFS_dom"/>
</dbReference>
<feature type="transmembrane region" description="Helical" evidence="10">
    <location>
        <begin position="276"/>
        <end position="295"/>
    </location>
</feature>
<dbReference type="SUPFAM" id="SSF103473">
    <property type="entry name" value="MFS general substrate transporter"/>
    <property type="match status" value="1"/>
</dbReference>
<feature type="transmembrane region" description="Helical" evidence="10">
    <location>
        <begin position="222"/>
        <end position="239"/>
    </location>
</feature>
<reference evidence="12" key="1">
    <citation type="submission" date="2023-04" db="EMBL/GenBank/DDBJ databases">
        <title>Black Yeasts Isolated from many extreme environments.</title>
        <authorList>
            <person name="Coleine C."/>
            <person name="Stajich J.E."/>
            <person name="Selbmann L."/>
        </authorList>
    </citation>
    <scope>NUCLEOTIDE SEQUENCE</scope>
    <source>
        <strain evidence="12">CCFEE 5312</strain>
    </source>
</reference>
<dbReference type="GO" id="GO:0022857">
    <property type="term" value="F:transmembrane transporter activity"/>
    <property type="evidence" value="ECO:0007669"/>
    <property type="project" value="InterPro"/>
</dbReference>
<evidence type="ECO:0000256" key="5">
    <source>
        <dbReference type="ARBA" id="ARBA00038347"/>
    </source>
</evidence>
<protein>
    <recommendedName>
        <fullName evidence="7">Cercosporin MFS transporter CTB4</fullName>
    </recommendedName>
    <alternativeName>
        <fullName evidence="8">Cercosporin toxin biosynthesis cluster protein 4</fullName>
    </alternativeName>
</protein>
<comment type="function">
    <text evidence="6">MFS transporter; part of the gene cluster that mediates the biosynthesis of cercosporin, a light-activated, non-host-selective toxin. The perylenequinone chromophore of cercosporin absorbs light energy to attain an electronically-activated triplet state and produces active oxygen species such as the hydroxyl radical, superoxide, hydrogen peroxide or singlet oxygen upon reaction with oxygen molecules. These reactive oxygen species cause damage to various cellular components including lipids, proteins and nucleic acids. Responsible for secretion and accumulation of cercosporin, but does not play any roles in self-protection against the toxicity of cercosporin.</text>
</comment>
<comment type="similarity">
    <text evidence="5">Belongs to the major facilitator superfamily. CAR1 family.</text>
</comment>
<evidence type="ECO:0000256" key="10">
    <source>
        <dbReference type="SAM" id="Phobius"/>
    </source>
</evidence>
<comment type="caution">
    <text evidence="12">The sequence shown here is derived from an EMBL/GenBank/DDBJ whole genome shotgun (WGS) entry which is preliminary data.</text>
</comment>
<dbReference type="Gene3D" id="1.20.1250.20">
    <property type="entry name" value="MFS general substrate transporter like domains"/>
    <property type="match status" value="1"/>
</dbReference>
<feature type="compositionally biased region" description="Acidic residues" evidence="9">
    <location>
        <begin position="101"/>
        <end position="116"/>
    </location>
</feature>
<feature type="compositionally biased region" description="Basic and acidic residues" evidence="9">
    <location>
        <begin position="44"/>
        <end position="62"/>
    </location>
</feature>
<keyword evidence="3 10" id="KW-1133">Transmembrane helix</keyword>
<dbReference type="AlphaFoldDB" id="A0AAJ0DFP6"/>
<evidence type="ECO:0000256" key="7">
    <source>
        <dbReference type="ARBA" id="ARBA00069139"/>
    </source>
</evidence>
<evidence type="ECO:0000256" key="2">
    <source>
        <dbReference type="ARBA" id="ARBA00022692"/>
    </source>
</evidence>